<evidence type="ECO:0000259" key="2">
    <source>
        <dbReference type="SMART" id="SM00690"/>
    </source>
</evidence>
<name>A0ABM1MMF8_NICVS</name>
<dbReference type="Proteomes" id="UP000695000">
    <property type="component" value="Unplaced"/>
</dbReference>
<evidence type="ECO:0000313" key="3">
    <source>
        <dbReference type="Proteomes" id="UP000695000"/>
    </source>
</evidence>
<keyword evidence="3" id="KW-1185">Reference proteome</keyword>
<keyword evidence="1" id="KW-1133">Transmembrane helix</keyword>
<dbReference type="PANTHER" id="PTHR31927">
    <property type="entry name" value="FI07246P-RELATED-RELATED"/>
    <property type="match status" value="1"/>
</dbReference>
<gene>
    <name evidence="4" type="primary">LOC108562065</name>
</gene>
<dbReference type="GeneID" id="108562065"/>
<accession>A0ABM1MMF8</accession>
<keyword evidence="1" id="KW-0472">Membrane</keyword>
<feature type="transmembrane region" description="Helical" evidence="1">
    <location>
        <begin position="31"/>
        <end position="49"/>
    </location>
</feature>
<dbReference type="Pfam" id="PF03103">
    <property type="entry name" value="DUF243"/>
    <property type="match status" value="1"/>
</dbReference>
<dbReference type="RefSeq" id="XP_017775758.1">
    <property type="nucleotide sequence ID" value="XM_017920269.1"/>
</dbReference>
<feature type="domain" description="DUF243" evidence="2">
    <location>
        <begin position="113"/>
        <end position="208"/>
    </location>
</feature>
<proteinExistence type="predicted"/>
<sequence length="327" mass="35230">MKCISDVRYLTSFNEDCKDTSIVQKRKMKSFIVVFTASLVACVLGGVSVPSGSYIPTSGHKTHDVYQGSGTYPTYGTGIYNAQGLGSLQTPPINYGGVYHGSDYNHMTYGSGEKQVYYFDAPHDFEATKLRVLVQPSGHSEEKVIFIKAPVYRAPEITFHQPAPQPAQRTRVYVLVKKPEEHQEIVVPAAPRSAPLRPDVVFVNYRNQHEAEQQIRNIQGGASSSSGVLAKSVGSHSDLVSSINDYGSRSDHLSINGGILGNIGYSGNTGYSGNVGYSGNEGYTGHTGYTGNHGYTGNGYSGNIAKTGYYGKQVNTHYGPVGSSGPY</sequence>
<evidence type="ECO:0000256" key="1">
    <source>
        <dbReference type="SAM" id="Phobius"/>
    </source>
</evidence>
<reference evidence="4" key="1">
    <citation type="submission" date="2025-08" db="UniProtKB">
        <authorList>
            <consortium name="RefSeq"/>
        </authorList>
    </citation>
    <scope>IDENTIFICATION</scope>
    <source>
        <tissue evidence="4">Whole Larva</tissue>
    </source>
</reference>
<dbReference type="InterPro" id="IPR004145">
    <property type="entry name" value="DUF243"/>
</dbReference>
<keyword evidence="1" id="KW-0812">Transmembrane</keyword>
<dbReference type="PANTHER" id="PTHR31927:SF16">
    <property type="entry name" value="LP07342P"/>
    <property type="match status" value="1"/>
</dbReference>
<dbReference type="SMART" id="SM00690">
    <property type="entry name" value="DM5"/>
    <property type="match status" value="1"/>
</dbReference>
<evidence type="ECO:0000313" key="4">
    <source>
        <dbReference type="RefSeq" id="XP_017775758.1"/>
    </source>
</evidence>
<organism evidence="3 4">
    <name type="scientific">Nicrophorus vespilloides</name>
    <name type="common">Boreal carrion beetle</name>
    <dbReference type="NCBI Taxonomy" id="110193"/>
    <lineage>
        <taxon>Eukaryota</taxon>
        <taxon>Metazoa</taxon>
        <taxon>Ecdysozoa</taxon>
        <taxon>Arthropoda</taxon>
        <taxon>Hexapoda</taxon>
        <taxon>Insecta</taxon>
        <taxon>Pterygota</taxon>
        <taxon>Neoptera</taxon>
        <taxon>Endopterygota</taxon>
        <taxon>Coleoptera</taxon>
        <taxon>Polyphaga</taxon>
        <taxon>Staphyliniformia</taxon>
        <taxon>Silphidae</taxon>
        <taxon>Nicrophorinae</taxon>
        <taxon>Nicrophorus</taxon>
    </lineage>
</organism>
<protein>
    <submittedName>
        <fullName evidence="4">Uncharacterized protein LOC108562065</fullName>
    </submittedName>
</protein>